<reference evidence="2" key="1">
    <citation type="submission" date="2020-09" db="EMBL/GenBank/DDBJ databases">
        <title>Genome-Enabled Discovery of Anthraquinone Biosynthesis in Senna tora.</title>
        <authorList>
            <person name="Kang S.-H."/>
            <person name="Pandey R.P."/>
            <person name="Lee C.-M."/>
            <person name="Sim J.-S."/>
            <person name="Jeong J.-T."/>
            <person name="Choi B.-S."/>
            <person name="Jung M."/>
            <person name="Ginzburg D."/>
            <person name="Zhao K."/>
            <person name="Won S.Y."/>
            <person name="Oh T.-J."/>
            <person name="Yu Y."/>
            <person name="Kim N.-H."/>
            <person name="Lee O.R."/>
            <person name="Lee T.-H."/>
            <person name="Bashyal P."/>
            <person name="Kim T.-S."/>
            <person name="Lee W.-H."/>
            <person name="Kawkins C."/>
            <person name="Kim C.-K."/>
            <person name="Kim J.S."/>
            <person name="Ahn B.O."/>
            <person name="Rhee S.Y."/>
            <person name="Sohng J.K."/>
        </authorList>
    </citation>
    <scope>NUCLEOTIDE SEQUENCE</scope>
    <source>
        <tissue evidence="2">Leaf</tissue>
    </source>
</reference>
<evidence type="ECO:0000256" key="1">
    <source>
        <dbReference type="SAM" id="Phobius"/>
    </source>
</evidence>
<keyword evidence="1" id="KW-1133">Transmembrane helix</keyword>
<accession>A0A834X8F1</accession>
<dbReference type="Proteomes" id="UP000634136">
    <property type="component" value="Unassembled WGS sequence"/>
</dbReference>
<proteinExistence type="predicted"/>
<feature type="transmembrane region" description="Helical" evidence="1">
    <location>
        <begin position="91"/>
        <end position="111"/>
    </location>
</feature>
<dbReference type="OrthoDB" id="1436014at2759"/>
<feature type="transmembrane region" description="Helical" evidence="1">
    <location>
        <begin position="53"/>
        <end position="70"/>
    </location>
</feature>
<keyword evidence="1" id="KW-0812">Transmembrane</keyword>
<gene>
    <name evidence="2" type="ORF">G2W53_008596</name>
</gene>
<sequence>MDLLLPLQIRLLHLPPHPLALLHFRRRTHRRLRLRVRQNPNTRQTPDHLRPQGFLYISTIWHLACVISVLEDSYGKEAIIKSMRLIKGKTGTAIVMSSLAFLCFLGIQLGFESFVVIGLGGNGGVRIGVAIVCLMFLVKVILFGVVQQTVLYFVCKSYHHENVVDKASLEEDHLEVYLGEYVSLKDRDVQLPGIQV</sequence>
<organism evidence="2 3">
    <name type="scientific">Senna tora</name>
    <dbReference type="NCBI Taxonomy" id="362788"/>
    <lineage>
        <taxon>Eukaryota</taxon>
        <taxon>Viridiplantae</taxon>
        <taxon>Streptophyta</taxon>
        <taxon>Embryophyta</taxon>
        <taxon>Tracheophyta</taxon>
        <taxon>Spermatophyta</taxon>
        <taxon>Magnoliopsida</taxon>
        <taxon>eudicotyledons</taxon>
        <taxon>Gunneridae</taxon>
        <taxon>Pentapetalae</taxon>
        <taxon>rosids</taxon>
        <taxon>fabids</taxon>
        <taxon>Fabales</taxon>
        <taxon>Fabaceae</taxon>
        <taxon>Caesalpinioideae</taxon>
        <taxon>Cassia clade</taxon>
        <taxon>Senna</taxon>
    </lineage>
</organism>
<dbReference type="EMBL" id="JAAIUW010000003">
    <property type="protein sequence ID" value="KAF7840114.1"/>
    <property type="molecule type" value="Genomic_DNA"/>
</dbReference>
<evidence type="ECO:0000313" key="2">
    <source>
        <dbReference type="EMBL" id="KAF7840114.1"/>
    </source>
</evidence>
<comment type="caution">
    <text evidence="2">The sequence shown here is derived from an EMBL/GenBank/DDBJ whole genome shotgun (WGS) entry which is preliminary data.</text>
</comment>
<feature type="transmembrane region" description="Helical" evidence="1">
    <location>
        <begin position="123"/>
        <end position="146"/>
    </location>
</feature>
<keyword evidence="3" id="KW-1185">Reference proteome</keyword>
<dbReference type="PANTHER" id="PTHR33133">
    <property type="entry name" value="OS08G0107100 PROTEIN-RELATED"/>
    <property type="match status" value="1"/>
</dbReference>
<dbReference type="AlphaFoldDB" id="A0A834X8F1"/>
<keyword evidence="1" id="KW-0472">Membrane</keyword>
<dbReference type="PANTHER" id="PTHR33133:SF5">
    <property type="entry name" value="OS08G0107100 PROTEIN"/>
    <property type="match status" value="1"/>
</dbReference>
<name>A0A834X8F1_9FABA</name>
<evidence type="ECO:0000313" key="3">
    <source>
        <dbReference type="Proteomes" id="UP000634136"/>
    </source>
</evidence>
<protein>
    <submittedName>
        <fullName evidence="2">Polyadenylate-binding protein 1-B-binding protein</fullName>
    </submittedName>
</protein>